<evidence type="ECO:0000313" key="3">
    <source>
        <dbReference type="Proteomes" id="UP001055420"/>
    </source>
</evidence>
<evidence type="ECO:0000313" key="2">
    <source>
        <dbReference type="EMBL" id="USJ29809.1"/>
    </source>
</evidence>
<reference evidence="2" key="1">
    <citation type="submission" date="2022-06" db="EMBL/GenBank/DDBJ databases">
        <title>Novel species in genus Dyadobacter.</title>
        <authorList>
            <person name="Ma C."/>
        </authorList>
    </citation>
    <scope>NUCLEOTIDE SEQUENCE</scope>
    <source>
        <strain evidence="2">CY22</strain>
    </source>
</reference>
<evidence type="ECO:0000256" key="1">
    <source>
        <dbReference type="SAM" id="MobiDB-lite"/>
    </source>
</evidence>
<proteinExistence type="predicted"/>
<feature type="region of interest" description="Disordered" evidence="1">
    <location>
        <begin position="109"/>
        <end position="141"/>
    </location>
</feature>
<dbReference type="Proteomes" id="UP001055420">
    <property type="component" value="Chromosome"/>
</dbReference>
<dbReference type="RefSeq" id="WP_235165684.1">
    <property type="nucleotide sequence ID" value="NZ_CP098805.1"/>
</dbReference>
<name>A0ABY4XHA3_9BACT</name>
<organism evidence="2 3">
    <name type="scientific">Dyadobacter chenhuakuii</name>
    <dbReference type="NCBI Taxonomy" id="2909339"/>
    <lineage>
        <taxon>Bacteria</taxon>
        <taxon>Pseudomonadati</taxon>
        <taxon>Bacteroidota</taxon>
        <taxon>Cytophagia</taxon>
        <taxon>Cytophagales</taxon>
        <taxon>Spirosomataceae</taxon>
        <taxon>Dyadobacter</taxon>
    </lineage>
</organism>
<sequence>MTSDERLQIALELLGLKDQVVKIGSTVKGPPHLFQMLGVDGPYTEYNREHDGPNVGYKENPVFHYLPAVLDKYGLSPAEAKNILLLMQGAFGQNDNTKLLGPVCEILDGTPPQHGSEDNKLKSSRNGHSIDPSPDKSAVRKVKRIKPQKFEDLFNDQYTEIANKCLLDCRIADKNGIYIDRSSLPKYRLHAFCVALNDELLKSERSLIEISELLQKKLNIPYTKLKESTKHDEYLAQYVKILKGYKSNV</sequence>
<protein>
    <submittedName>
        <fullName evidence="2">Uncharacterized protein</fullName>
    </submittedName>
</protein>
<dbReference type="EMBL" id="CP098805">
    <property type="protein sequence ID" value="USJ29809.1"/>
    <property type="molecule type" value="Genomic_DNA"/>
</dbReference>
<accession>A0ABY4XHA3</accession>
<gene>
    <name evidence="2" type="ORF">NFI80_18230</name>
</gene>
<keyword evidence="3" id="KW-1185">Reference proteome</keyword>